<protein>
    <submittedName>
        <fullName evidence="1">Uncharacterized protein</fullName>
    </submittedName>
</protein>
<dbReference type="Proteomes" id="UP000276133">
    <property type="component" value="Unassembled WGS sequence"/>
</dbReference>
<keyword evidence="2" id="KW-1185">Reference proteome</keyword>
<evidence type="ECO:0000313" key="1">
    <source>
        <dbReference type="EMBL" id="RNA13059.1"/>
    </source>
</evidence>
<evidence type="ECO:0000313" key="2">
    <source>
        <dbReference type="Proteomes" id="UP000276133"/>
    </source>
</evidence>
<dbReference type="AlphaFoldDB" id="A0A3M7QP97"/>
<name>A0A3M7QP97_BRAPC</name>
<gene>
    <name evidence="1" type="ORF">BpHYR1_026790</name>
</gene>
<dbReference type="EMBL" id="REGN01005518">
    <property type="protein sequence ID" value="RNA13059.1"/>
    <property type="molecule type" value="Genomic_DNA"/>
</dbReference>
<comment type="caution">
    <text evidence="1">The sequence shown here is derived from an EMBL/GenBank/DDBJ whole genome shotgun (WGS) entry which is preliminary data.</text>
</comment>
<organism evidence="1 2">
    <name type="scientific">Brachionus plicatilis</name>
    <name type="common">Marine rotifer</name>
    <name type="synonym">Brachionus muelleri</name>
    <dbReference type="NCBI Taxonomy" id="10195"/>
    <lineage>
        <taxon>Eukaryota</taxon>
        <taxon>Metazoa</taxon>
        <taxon>Spiralia</taxon>
        <taxon>Gnathifera</taxon>
        <taxon>Rotifera</taxon>
        <taxon>Eurotatoria</taxon>
        <taxon>Monogononta</taxon>
        <taxon>Pseudotrocha</taxon>
        <taxon>Ploima</taxon>
        <taxon>Brachionidae</taxon>
        <taxon>Brachionus</taxon>
    </lineage>
</organism>
<sequence length="155" mass="17814">MSVLAWESVKWGPYWWPRRPIKKGELFLMAVSRSLRRPPLRTRSFDSVQSISTGSKLTLSRMSRSLSLGNVKLKIKTTCKKLFIERVDELNDCSPLEERYLVTHQILAGLETVDVRKSNIKVLLVNVNNRIATARKINNKLLFDCFVLEHVNGTT</sequence>
<reference evidence="1 2" key="1">
    <citation type="journal article" date="2018" name="Sci. Rep.">
        <title>Genomic signatures of local adaptation to the degree of environmental predictability in rotifers.</title>
        <authorList>
            <person name="Franch-Gras L."/>
            <person name="Hahn C."/>
            <person name="Garcia-Roger E.M."/>
            <person name="Carmona M.J."/>
            <person name="Serra M."/>
            <person name="Gomez A."/>
        </authorList>
    </citation>
    <scope>NUCLEOTIDE SEQUENCE [LARGE SCALE GENOMIC DNA]</scope>
    <source>
        <strain evidence="1">HYR1</strain>
    </source>
</reference>
<proteinExistence type="predicted"/>
<accession>A0A3M7QP97</accession>